<dbReference type="PANTHER" id="PTHR10953:SF102">
    <property type="entry name" value="ADENYLYLTRANSFERASE AND SULFURTRANSFERASE MOCS3"/>
    <property type="match status" value="1"/>
</dbReference>
<dbReference type="CDD" id="cd00757">
    <property type="entry name" value="ThiF_MoeB_HesA_family"/>
    <property type="match status" value="1"/>
</dbReference>
<dbReference type="InterPro" id="IPR045886">
    <property type="entry name" value="ThiF/MoeB/HesA"/>
</dbReference>
<keyword evidence="2" id="KW-0808">Transferase</keyword>
<keyword evidence="2" id="KW-0548">Nucleotidyltransferase</keyword>
<evidence type="ECO:0000259" key="1">
    <source>
        <dbReference type="Pfam" id="PF00899"/>
    </source>
</evidence>
<feature type="domain" description="THIF-type NAD/FAD binding fold" evidence="1">
    <location>
        <begin position="6"/>
        <end position="233"/>
    </location>
</feature>
<protein>
    <submittedName>
        <fullName evidence="2">Sulfur carrier protein ThiS adenylyltransferase</fullName>
    </submittedName>
</protein>
<dbReference type="InterPro" id="IPR035985">
    <property type="entry name" value="Ubiquitin-activating_enz"/>
</dbReference>
<evidence type="ECO:0000313" key="3">
    <source>
        <dbReference type="Proteomes" id="UP001165044"/>
    </source>
</evidence>
<comment type="caution">
    <text evidence="2">The sequence shown here is derived from an EMBL/GenBank/DDBJ whole genome shotgun (WGS) entry which is preliminary data.</text>
</comment>
<sequence>MSIDRYAKQRIFLGREADEGLRSKRVAVLGLGALGSVIAPWLARAGVGHLTLIDRDLVEQSNLQRQLLYGESDLGRPKAEVAAERLREANSSIDLTPVVADLTSGNARELLSGFDLICDGTDNFEARFLINDVAILTGTPWIYAGAIGGEGVIWPLHPPHTPCLRCLIEEPPAGGDVDTCDSAGVLGPAVGVIASWAALEALKMLTGKAPHTDLVRFDFWHDERQFLKPPRARCRFCTEKVTEFLDARWTLKASALCGLEGVQIRVNPPGKLDLTALKARLETRTRSPWKQVGMMLKGHEGPDEITLFADGRALVHGPMTPERARSWYTEVVGC</sequence>
<dbReference type="SUPFAM" id="SSF69572">
    <property type="entry name" value="Activating enzymes of the ubiquitin-like proteins"/>
    <property type="match status" value="1"/>
</dbReference>
<dbReference type="Proteomes" id="UP001165044">
    <property type="component" value="Unassembled WGS sequence"/>
</dbReference>
<name>A0ABQ5PY86_9BACT</name>
<dbReference type="GO" id="GO:0016779">
    <property type="term" value="F:nucleotidyltransferase activity"/>
    <property type="evidence" value="ECO:0007669"/>
    <property type="project" value="UniProtKB-KW"/>
</dbReference>
<dbReference type="PANTHER" id="PTHR10953">
    <property type="entry name" value="UBIQUITIN-ACTIVATING ENZYME E1"/>
    <property type="match status" value="1"/>
</dbReference>
<dbReference type="RefSeq" id="WP_285608409.1">
    <property type="nucleotide sequence ID" value="NZ_BSDC01000002.1"/>
</dbReference>
<gene>
    <name evidence="2" type="primary">thiF</name>
    <name evidence="2" type="ORF">GETHED_16920</name>
</gene>
<dbReference type="Gene3D" id="3.40.50.720">
    <property type="entry name" value="NAD(P)-binding Rossmann-like Domain"/>
    <property type="match status" value="1"/>
</dbReference>
<accession>A0ABQ5PY86</accession>
<keyword evidence="3" id="KW-1185">Reference proteome</keyword>
<evidence type="ECO:0000313" key="2">
    <source>
        <dbReference type="EMBL" id="GLH67328.1"/>
    </source>
</evidence>
<dbReference type="EMBL" id="BSDC01000002">
    <property type="protein sequence ID" value="GLH67328.1"/>
    <property type="molecule type" value="Genomic_DNA"/>
</dbReference>
<dbReference type="InterPro" id="IPR000594">
    <property type="entry name" value="ThiF_NAD_FAD-bd"/>
</dbReference>
<dbReference type="Pfam" id="PF00899">
    <property type="entry name" value="ThiF"/>
    <property type="match status" value="1"/>
</dbReference>
<organism evidence="2 3">
    <name type="scientific">Geothrix edaphica</name>
    <dbReference type="NCBI Taxonomy" id="2927976"/>
    <lineage>
        <taxon>Bacteria</taxon>
        <taxon>Pseudomonadati</taxon>
        <taxon>Acidobacteriota</taxon>
        <taxon>Holophagae</taxon>
        <taxon>Holophagales</taxon>
        <taxon>Holophagaceae</taxon>
        <taxon>Geothrix</taxon>
    </lineage>
</organism>
<reference evidence="2" key="1">
    <citation type="journal article" date="2023" name="Antonie Van Leeuwenhoek">
        <title>Mesoterricola silvestris gen. nov., sp. nov., Mesoterricola sediminis sp. nov., Geothrix oryzae sp. nov., Geothrix edaphica sp. nov., Geothrix rubra sp. nov., and Geothrix limicola sp. nov., six novel members of Acidobacteriota isolated from soils.</title>
        <authorList>
            <person name="Itoh H."/>
            <person name="Sugisawa Y."/>
            <person name="Mise K."/>
            <person name="Xu Z."/>
            <person name="Kuniyasu M."/>
            <person name="Ushijima N."/>
            <person name="Kawano K."/>
            <person name="Kobayashi E."/>
            <person name="Shiratori Y."/>
            <person name="Masuda Y."/>
            <person name="Senoo K."/>
        </authorList>
    </citation>
    <scope>NUCLEOTIDE SEQUENCE</scope>
    <source>
        <strain evidence="2">Red802</strain>
    </source>
</reference>
<proteinExistence type="predicted"/>